<protein>
    <recommendedName>
        <fullName evidence="1">DUF1618 domain-containing protein</fullName>
    </recommendedName>
</protein>
<dbReference type="Pfam" id="PF07762">
    <property type="entry name" value="DUF1618"/>
    <property type="match status" value="1"/>
</dbReference>
<dbReference type="EnsemblPlants" id="OB0320G10010.1">
    <property type="protein sequence ID" value="OB0320G10010.1"/>
    <property type="gene ID" value="OB0320G10010"/>
</dbReference>
<evidence type="ECO:0000313" key="3">
    <source>
        <dbReference type="Proteomes" id="UP000006038"/>
    </source>
</evidence>
<dbReference type="PANTHER" id="PTHR33086:SF62">
    <property type="entry name" value="OS01G0182100 PROTEIN"/>
    <property type="match status" value="1"/>
</dbReference>
<sequence>MANPTPPCVLMNRIVFFVGDTLDDGTSRDTAGMPIGWSKARALSPREAMEAMEPITFLAEPPEVSYLQMRSPTPAHALQMGSVDRGDVSGTHKGIVVIYADFYRPGCCNLHGCYLLYDASKPNNGDALTVIPQLPDSRSDPTLVYLGNSAVLVTDPHSAAGDDDYILADIVTSPGPELVGHGLPEATIFTWSSAAGGGEWIRSSIPQLPLPAHLCGPNQMFQIDRTFSLDSGRICWVDLLQGILFCDDLLAPEGPKLGFIPLPAGCCSDVHHKLRHQKMPSVHRSIACVSGVIKFVTLFGCGRDFRTPAEAMLKTWALSPDFKEWEEDTRALSIADIWASESFNQMGLPHVIPVSPVLSITEDGVMYAVLNDIERVPAQFDEFGNVVLRGHLVAKANYMIRFDINQNKVLSSTKLSELASLSWTTPNFFATDFTAYLSDHKVLATTSSFTSTVSSPQLFHCGTLHFRLNSHLDTC</sequence>
<dbReference type="InterPro" id="IPR011676">
    <property type="entry name" value="DUF1618"/>
</dbReference>
<evidence type="ECO:0000313" key="2">
    <source>
        <dbReference type="EnsemblPlants" id="OB0320G10010.1"/>
    </source>
</evidence>
<dbReference type="eggNOG" id="ENOG502R3CI">
    <property type="taxonomic scope" value="Eukaryota"/>
</dbReference>
<dbReference type="Gramene" id="OB0320G10010.1">
    <property type="protein sequence ID" value="OB0320G10010.1"/>
    <property type="gene ID" value="OB0320G10010"/>
</dbReference>
<dbReference type="OMA" id="WESESFL"/>
<evidence type="ECO:0000259" key="1">
    <source>
        <dbReference type="Pfam" id="PF07762"/>
    </source>
</evidence>
<accession>J3LIV2</accession>
<keyword evidence="3" id="KW-1185">Reference proteome</keyword>
<dbReference type="PANTHER" id="PTHR33086">
    <property type="entry name" value="OS05G0468200 PROTEIN-RELATED"/>
    <property type="match status" value="1"/>
</dbReference>
<dbReference type="Proteomes" id="UP000006038">
    <property type="component" value="Unassembled WGS sequence"/>
</dbReference>
<proteinExistence type="predicted"/>
<dbReference type="HOGENOM" id="CLU_028502_1_1_1"/>
<organism evidence="2">
    <name type="scientific">Oryza brachyantha</name>
    <name type="common">malo sina</name>
    <dbReference type="NCBI Taxonomy" id="4533"/>
    <lineage>
        <taxon>Eukaryota</taxon>
        <taxon>Viridiplantae</taxon>
        <taxon>Streptophyta</taxon>
        <taxon>Embryophyta</taxon>
        <taxon>Tracheophyta</taxon>
        <taxon>Spermatophyta</taxon>
        <taxon>Magnoliopsida</taxon>
        <taxon>Liliopsida</taxon>
        <taxon>Poales</taxon>
        <taxon>Poaceae</taxon>
        <taxon>BOP clade</taxon>
        <taxon>Oryzoideae</taxon>
        <taxon>Oryzeae</taxon>
        <taxon>Oryzinae</taxon>
        <taxon>Oryza</taxon>
    </lineage>
</organism>
<dbReference type="AlphaFoldDB" id="J3LIV2"/>
<feature type="domain" description="DUF1618" evidence="1">
    <location>
        <begin position="236"/>
        <end position="367"/>
    </location>
</feature>
<name>J3LIV2_ORYBR</name>
<reference evidence="2" key="1">
    <citation type="submission" date="2015-06" db="UniProtKB">
        <authorList>
            <consortium name="EnsemblPlants"/>
        </authorList>
    </citation>
    <scope>IDENTIFICATION</scope>
</reference>